<keyword evidence="2" id="KW-0540">Nuclease</keyword>
<dbReference type="RefSeq" id="WP_009090509.1">
    <property type="nucleotide sequence ID" value="NZ_CP007547.1"/>
</dbReference>
<dbReference type="SUPFAM" id="SSF56219">
    <property type="entry name" value="DNase I-like"/>
    <property type="match status" value="1"/>
</dbReference>
<dbReference type="Proteomes" id="UP000028933">
    <property type="component" value="Chromosome"/>
</dbReference>
<sequence>MKKHLFSTTLAVASIISCSRPEIHASTSELEAKQYTLQNKSTSEDQTYSFSVMQFNIWQEGTQVSGGYDAIVNEIAAREPDFVTLSEVRNYNNTSFDQRIVASLKAKGKTYYASRGEDNGVLSKYPIKEYSAFSAYHRLVTEVVPGNEVVIYSGHLDYTHYAVYYPRGYDPVTFKELPAPVTDIEKITEMNDQSKRPQQIQDFLTRAKQDIASGKVVILGGDFNEASHLDWTEAVKNLYDHRGTVINWSSTATLSKAGFKDSYRVLYPDEVNYPGFTWPAQSSWTPKSDERDRIDYIFYYDNGNISVSDSYIVGPKNTLVKNISVPETSKDKFSEPKGIWPTDHKAVWSTFKIKIPQSNAKIVLNKTSYKLNETIQASFSNGSSDPKAWIGIYKQGQTPGTNYSTKWQYTNNINGTLNFALDTPGSYYIAFFKDNAYTEIAPRVYFTCGN</sequence>
<dbReference type="KEGG" id="eao:BD94_2685"/>
<keyword evidence="2" id="KW-0378">Hydrolase</keyword>
<protein>
    <submittedName>
        <fullName evidence="2">Endonuclease/exonuclease/phosphatase family</fullName>
    </submittedName>
</protein>
<reference evidence="2" key="1">
    <citation type="journal article" date="2013" name="Lancet">
        <title>First case of E anophelis outbreak in an intensive-care unit.</title>
        <authorList>
            <person name="Teo J."/>
            <person name="Tan S.Y."/>
            <person name="Tay M."/>
            <person name="Ding Y."/>
            <person name="Kjelleberg S."/>
            <person name="Givskov M."/>
            <person name="Lin R.T."/>
            <person name="Yang L."/>
        </authorList>
    </citation>
    <scope>NUCLEOTIDE SEQUENCE [LARGE SCALE GENOMIC DNA]</scope>
    <source>
        <strain evidence="2">NUHP1</strain>
    </source>
</reference>
<evidence type="ECO:0000259" key="1">
    <source>
        <dbReference type="Pfam" id="PF03372"/>
    </source>
</evidence>
<dbReference type="GO" id="GO:0004519">
    <property type="term" value="F:endonuclease activity"/>
    <property type="evidence" value="ECO:0007669"/>
    <property type="project" value="UniProtKB-KW"/>
</dbReference>
<dbReference type="Gene3D" id="3.60.10.10">
    <property type="entry name" value="Endonuclease/exonuclease/phosphatase"/>
    <property type="match status" value="1"/>
</dbReference>
<dbReference type="STRING" id="1338011.BD94_2685"/>
<evidence type="ECO:0000313" key="3">
    <source>
        <dbReference type="Proteomes" id="UP000028933"/>
    </source>
</evidence>
<dbReference type="Pfam" id="PF03372">
    <property type="entry name" value="Exo_endo_phos"/>
    <property type="match status" value="1"/>
</dbReference>
<dbReference type="GeneID" id="56683751"/>
<reference evidence="2" key="2">
    <citation type="journal article" date="2015" name="Genome Biol. Evol.">
        <title>Complete Genome Sequence and Transcriptomic Analysis of the Novel Pathogen Elizabethkingia anophelis in Response to Oxidative Stress.</title>
        <authorList>
            <person name="Li Y."/>
            <person name="Liu Y."/>
            <person name="Chew S.C."/>
            <person name="Tay M."/>
            <person name="Salido M.M."/>
            <person name="Teo J."/>
            <person name="Lauro F.M."/>
            <person name="Givskov M."/>
            <person name="Yang L."/>
        </authorList>
    </citation>
    <scope>NUCLEOTIDE SEQUENCE</scope>
    <source>
        <strain evidence="2">NUHP1</strain>
    </source>
</reference>
<dbReference type="EMBL" id="CP007547">
    <property type="protein sequence ID" value="AIL46460.1"/>
    <property type="molecule type" value="Genomic_DNA"/>
</dbReference>
<dbReference type="PANTHER" id="PTHR41349:SF1">
    <property type="entry name" value="PROTEIN CBG08683"/>
    <property type="match status" value="1"/>
</dbReference>
<dbReference type="GO" id="GO:0004527">
    <property type="term" value="F:exonuclease activity"/>
    <property type="evidence" value="ECO:0007669"/>
    <property type="project" value="UniProtKB-KW"/>
</dbReference>
<proteinExistence type="predicted"/>
<dbReference type="InterPro" id="IPR036691">
    <property type="entry name" value="Endo/exonu/phosph_ase_sf"/>
</dbReference>
<dbReference type="PROSITE" id="PS51257">
    <property type="entry name" value="PROKAR_LIPOPROTEIN"/>
    <property type="match status" value="1"/>
</dbReference>
<keyword evidence="2" id="KW-0269">Exonuclease</keyword>
<dbReference type="HOGENOM" id="CLU_049141_0_0_10"/>
<feature type="domain" description="Endonuclease/exonuclease/phosphatase" evidence="1">
    <location>
        <begin position="53"/>
        <end position="344"/>
    </location>
</feature>
<dbReference type="PANTHER" id="PTHR41349">
    <property type="match status" value="1"/>
</dbReference>
<dbReference type="InterPro" id="IPR005135">
    <property type="entry name" value="Endo/exonuclease/phosphatase"/>
</dbReference>
<gene>
    <name evidence="2" type="ORF">BD94_2685</name>
</gene>
<keyword evidence="2" id="KW-0255">Endonuclease</keyword>
<dbReference type="AlphaFoldDB" id="A0A077ELU4"/>
<dbReference type="eggNOG" id="COG1409">
    <property type="taxonomic scope" value="Bacteria"/>
</dbReference>
<evidence type="ECO:0000313" key="2">
    <source>
        <dbReference type="EMBL" id="AIL46460.1"/>
    </source>
</evidence>
<dbReference type="eggNOG" id="COG3021">
    <property type="taxonomic scope" value="Bacteria"/>
</dbReference>
<accession>A0A077ELU4</accession>
<name>A0A077ELU4_9FLAO</name>
<organism evidence="2 3">
    <name type="scientific">Elizabethkingia anophelis NUHP1</name>
    <dbReference type="NCBI Taxonomy" id="1338011"/>
    <lineage>
        <taxon>Bacteria</taxon>
        <taxon>Pseudomonadati</taxon>
        <taxon>Bacteroidota</taxon>
        <taxon>Flavobacteriia</taxon>
        <taxon>Flavobacteriales</taxon>
        <taxon>Weeksellaceae</taxon>
        <taxon>Elizabethkingia</taxon>
    </lineage>
</organism>